<feature type="compositionally biased region" description="Low complexity" evidence="9">
    <location>
        <begin position="17"/>
        <end position="53"/>
    </location>
</feature>
<evidence type="ECO:0000256" key="6">
    <source>
        <dbReference type="ARBA" id="ARBA00023242"/>
    </source>
</evidence>
<dbReference type="Gene3D" id="1.20.190.50">
    <property type="match status" value="1"/>
</dbReference>
<dbReference type="Proteomes" id="UP000696485">
    <property type="component" value="Unassembled WGS sequence"/>
</dbReference>
<keyword evidence="3" id="KW-0653">Protein transport</keyword>
<evidence type="ECO:0000313" key="10">
    <source>
        <dbReference type="EMBL" id="KAF9327178.1"/>
    </source>
</evidence>
<dbReference type="Gene3D" id="1.10.3450.20">
    <property type="match status" value="1"/>
</dbReference>
<reference evidence="10" key="1">
    <citation type="journal article" date="2020" name="Fungal Divers.">
        <title>Resolving the Mortierellaceae phylogeny through synthesis of multi-gene phylogenetics and phylogenomics.</title>
        <authorList>
            <person name="Vandepol N."/>
            <person name="Liber J."/>
            <person name="Desiro A."/>
            <person name="Na H."/>
            <person name="Kennedy M."/>
            <person name="Barry K."/>
            <person name="Grigoriev I.V."/>
            <person name="Miller A.N."/>
            <person name="O'Donnell K."/>
            <person name="Stajich J.E."/>
            <person name="Bonito G."/>
        </authorList>
    </citation>
    <scope>NUCLEOTIDE SEQUENCE</scope>
    <source>
        <strain evidence="10">NVP1</strain>
    </source>
</reference>
<protein>
    <recommendedName>
        <fullName evidence="7">Nuclear pore complex protein</fullName>
    </recommendedName>
</protein>
<dbReference type="AlphaFoldDB" id="A0A9P5SI81"/>
<dbReference type="InterPro" id="IPR007252">
    <property type="entry name" value="Nup84/Nup107"/>
</dbReference>
<keyword evidence="1 7" id="KW-0813">Transport</keyword>
<feature type="compositionally biased region" description="Basic and acidic residues" evidence="9">
    <location>
        <begin position="264"/>
        <end position="275"/>
    </location>
</feature>
<keyword evidence="2" id="KW-0509">mRNA transport</keyword>
<feature type="compositionally biased region" description="Polar residues" evidence="9">
    <location>
        <begin position="244"/>
        <end position="258"/>
    </location>
</feature>
<comment type="function">
    <text evidence="7">Functions as a component of the nuclear pore complex (NPC).</text>
</comment>
<feature type="coiled-coil region" evidence="8">
    <location>
        <begin position="115"/>
        <end position="142"/>
    </location>
</feature>
<organism evidence="10 11">
    <name type="scientific">Podila minutissima</name>
    <dbReference type="NCBI Taxonomy" id="64525"/>
    <lineage>
        <taxon>Eukaryota</taxon>
        <taxon>Fungi</taxon>
        <taxon>Fungi incertae sedis</taxon>
        <taxon>Mucoromycota</taxon>
        <taxon>Mortierellomycotina</taxon>
        <taxon>Mortierellomycetes</taxon>
        <taxon>Mortierellales</taxon>
        <taxon>Mortierellaceae</taxon>
        <taxon>Podila</taxon>
    </lineage>
</organism>
<keyword evidence="6 7" id="KW-0539">Nucleus</keyword>
<dbReference type="GO" id="GO:0006406">
    <property type="term" value="P:mRNA export from nucleus"/>
    <property type="evidence" value="ECO:0007669"/>
    <property type="project" value="TreeGrafter"/>
</dbReference>
<proteinExistence type="inferred from homology"/>
<evidence type="ECO:0000256" key="4">
    <source>
        <dbReference type="ARBA" id="ARBA00023010"/>
    </source>
</evidence>
<evidence type="ECO:0000256" key="3">
    <source>
        <dbReference type="ARBA" id="ARBA00022927"/>
    </source>
</evidence>
<dbReference type="GO" id="GO:0000973">
    <property type="term" value="P:post-transcriptional tethering of RNA polymerase II gene DNA at nuclear periphery"/>
    <property type="evidence" value="ECO:0007669"/>
    <property type="project" value="TreeGrafter"/>
</dbReference>
<dbReference type="PANTHER" id="PTHR13003">
    <property type="entry name" value="NUP107-RELATED"/>
    <property type="match status" value="1"/>
</dbReference>
<evidence type="ECO:0000313" key="11">
    <source>
        <dbReference type="Proteomes" id="UP000696485"/>
    </source>
</evidence>
<evidence type="ECO:0000256" key="7">
    <source>
        <dbReference type="RuleBase" id="RU365072"/>
    </source>
</evidence>
<keyword evidence="11" id="KW-1185">Reference proteome</keyword>
<feature type="region of interest" description="Disordered" evidence="9">
    <location>
        <begin position="1"/>
        <end position="79"/>
    </location>
</feature>
<gene>
    <name evidence="10" type="ORF">BG006_009481</name>
</gene>
<comment type="caution">
    <text evidence="10">The sequence shown here is derived from an EMBL/GenBank/DDBJ whole genome shotgun (WGS) entry which is preliminary data.</text>
</comment>
<evidence type="ECO:0000256" key="9">
    <source>
        <dbReference type="SAM" id="MobiDB-lite"/>
    </source>
</evidence>
<evidence type="ECO:0000256" key="5">
    <source>
        <dbReference type="ARBA" id="ARBA00023132"/>
    </source>
</evidence>
<comment type="subunit">
    <text evidence="7">Part of the nuclear pore complex (NPC).</text>
</comment>
<dbReference type="EMBL" id="JAAAUY010000693">
    <property type="protein sequence ID" value="KAF9327178.1"/>
    <property type="molecule type" value="Genomic_DNA"/>
</dbReference>
<dbReference type="GO" id="GO:0031965">
    <property type="term" value="C:nuclear membrane"/>
    <property type="evidence" value="ECO:0007669"/>
    <property type="project" value="UniProtKB-SubCell"/>
</dbReference>
<keyword evidence="5 7" id="KW-0906">Nuclear pore complex</keyword>
<dbReference type="PANTHER" id="PTHR13003:SF2">
    <property type="entry name" value="NUCLEAR PORE COMPLEX PROTEIN NUP107"/>
    <property type="match status" value="1"/>
</dbReference>
<keyword evidence="7" id="KW-0472">Membrane</keyword>
<dbReference type="GO" id="GO:0006606">
    <property type="term" value="P:protein import into nucleus"/>
    <property type="evidence" value="ECO:0007669"/>
    <property type="project" value="TreeGrafter"/>
</dbReference>
<dbReference type="Pfam" id="PF04121">
    <property type="entry name" value="Nup84_Nup100"/>
    <property type="match status" value="1"/>
</dbReference>
<dbReference type="GO" id="GO:0017056">
    <property type="term" value="F:structural constituent of nuclear pore"/>
    <property type="evidence" value="ECO:0007669"/>
    <property type="project" value="UniProtKB-UniRule"/>
</dbReference>
<evidence type="ECO:0000256" key="2">
    <source>
        <dbReference type="ARBA" id="ARBA00022816"/>
    </source>
</evidence>
<comment type="similarity">
    <text evidence="7">Belongs to the nucleoporin Nup84/Nup107 family.</text>
</comment>
<feature type="region of interest" description="Disordered" evidence="9">
    <location>
        <begin position="244"/>
        <end position="275"/>
    </location>
</feature>
<evidence type="ECO:0000256" key="1">
    <source>
        <dbReference type="ARBA" id="ARBA00022448"/>
    </source>
</evidence>
<evidence type="ECO:0000256" key="8">
    <source>
        <dbReference type="SAM" id="Coils"/>
    </source>
</evidence>
<dbReference type="GO" id="GO:0031080">
    <property type="term" value="C:nuclear pore outer ring"/>
    <property type="evidence" value="ECO:0007669"/>
    <property type="project" value="TreeGrafter"/>
</dbReference>
<sequence length="840" mass="94484">MDWTSSKPGGGFSFSNPTPSSGFSFQTTTTTNPSSGFSFKTTTTSTTTSTNKTIKNANDMDVDEPSVHPSLTIAGNVTATTTTTRTTGAHTSVYGSMDKNTSEYQSCARIVEKHLRDKTVQAANLTQALEELEELCSARAKQGRGHGVGAEEYSEWHSESCTYLLLNMLFRDQENNVTLDDGRSADTISDKDLIDRLKNNDPQFKHHLTVKAWLQEIAPSFTQKITTKNYGGASIISTKPAFSFQPSSQLASPSQKGSYQDPDAVTRDGTKLSEQNQRAEQELLQTVWEHVRRGHMQDAKEACVKAGEHWRAESIGGGELYTELPEFSGFDTGRPQGPQGNKSRSLWKGTCYALASDTSADQYERAIYGALSGDVNSVLPVCGGWEDHAWVQYNALVENMIESQLSKYRRGDPCSELPLPKVQIDEARDIFEAIDSSDRPELGLLSEDLFFRIQKSIILGQSGQLLAQLAKEARLAYNLGRPLHAHKQRFLAHLVLFLRLKGLDVPKEDGDYFVKSYIEYLISEKKYDTAPLYASYLPRDLQVETCSSFLKAYSGKSADREKQVITLRKYGLDVHRILVATVDQLLENSKMEIERGTDFVSSLQKSIQEPTTKQEREVVRILEWLSFDPSARVACLKRSNSILRKYLSRGRLSPAFALFNTLPEDIEKAVDGVTTPEQVALSTEHMYYQDYFGVRVLYEDWLDVMSSKPSDDAIRSEVMKWEADAKTKATDAAEEIEKLLKSKWLSSSLLPNDEAWNRELRHIRQVYISELVMNLHKVYFESRFVHPEYLAKSLTMVNLVAAKSWSLHKELQESKRLQEFLDQVRLSSLELLKTGKSPLA</sequence>
<keyword evidence="8" id="KW-0175">Coiled coil</keyword>
<accession>A0A9P5SI81</accession>
<name>A0A9P5SI81_9FUNG</name>
<comment type="subcellular location">
    <subcellularLocation>
        <location evidence="7">Nucleus</location>
        <location evidence="7">Nuclear pore complex</location>
    </subcellularLocation>
    <subcellularLocation>
        <location evidence="7">Nucleus membrane</location>
    </subcellularLocation>
</comment>
<keyword evidence="4 7" id="KW-0811">Translocation</keyword>